<accession>A0ABW6IJA4</accession>
<name>A0ABW6IJA4_9CYAN</name>
<organism evidence="2 3">
    <name type="scientific">Almyronema epifaneia S1</name>
    <dbReference type="NCBI Taxonomy" id="2991925"/>
    <lineage>
        <taxon>Bacteria</taxon>
        <taxon>Bacillati</taxon>
        <taxon>Cyanobacteriota</taxon>
        <taxon>Cyanophyceae</taxon>
        <taxon>Nodosilineales</taxon>
        <taxon>Nodosilineaceae</taxon>
        <taxon>Almyronema</taxon>
        <taxon>Almyronema epifaneia</taxon>
    </lineage>
</organism>
<reference evidence="2 3" key="1">
    <citation type="submission" date="2024-10" db="EMBL/GenBank/DDBJ databases">
        <authorList>
            <person name="Ratan Roy A."/>
            <person name="Morales Sandoval P.H."/>
            <person name="De Los Santos Villalobos S."/>
            <person name="Chakraborty S."/>
            <person name="Mukherjee J."/>
        </authorList>
    </citation>
    <scope>NUCLEOTIDE SEQUENCE [LARGE SCALE GENOMIC DNA]</scope>
    <source>
        <strain evidence="2 3">S1</strain>
    </source>
</reference>
<keyword evidence="3" id="KW-1185">Reference proteome</keyword>
<keyword evidence="1" id="KW-0472">Membrane</keyword>
<evidence type="ECO:0000313" key="2">
    <source>
        <dbReference type="EMBL" id="MFE4107424.1"/>
    </source>
</evidence>
<keyword evidence="1" id="KW-1133">Transmembrane helix</keyword>
<evidence type="ECO:0000313" key="3">
    <source>
        <dbReference type="Proteomes" id="UP001600165"/>
    </source>
</evidence>
<dbReference type="Proteomes" id="UP001600165">
    <property type="component" value="Unassembled WGS sequence"/>
</dbReference>
<gene>
    <name evidence="2" type="ORF">ACFVKH_14115</name>
</gene>
<sequence>MEKAATISYEAGIAALVGAGIVLAGFAFAGHKLIGETAFAPRSSKFQQQWSQVHKAIAVWDMQTAKANLVPLSQSRDKCVAEFAKRLNNQLSEEGAEAFRSVNPLKRSLNGDWGCDLEVVPYEFSP</sequence>
<protein>
    <submittedName>
        <fullName evidence="2">Uncharacterized protein</fullName>
    </submittedName>
</protein>
<keyword evidence="1" id="KW-0812">Transmembrane</keyword>
<dbReference type="RefSeq" id="WP_377966119.1">
    <property type="nucleotide sequence ID" value="NZ_JBHZOL010000086.1"/>
</dbReference>
<proteinExistence type="predicted"/>
<evidence type="ECO:0000256" key="1">
    <source>
        <dbReference type="SAM" id="Phobius"/>
    </source>
</evidence>
<dbReference type="EMBL" id="JBHZOL010000086">
    <property type="protein sequence ID" value="MFE4107424.1"/>
    <property type="molecule type" value="Genomic_DNA"/>
</dbReference>
<comment type="caution">
    <text evidence="2">The sequence shown here is derived from an EMBL/GenBank/DDBJ whole genome shotgun (WGS) entry which is preliminary data.</text>
</comment>
<feature type="transmembrane region" description="Helical" evidence="1">
    <location>
        <begin position="12"/>
        <end position="34"/>
    </location>
</feature>